<dbReference type="Proteomes" id="UP001518925">
    <property type="component" value="Unassembled WGS sequence"/>
</dbReference>
<proteinExistence type="predicted"/>
<comment type="caution">
    <text evidence="2">The sequence shown here is derived from an EMBL/GenBank/DDBJ whole genome shotgun (WGS) entry which is preliminary data.</text>
</comment>
<feature type="domain" description="SGNH hydrolase-type esterase" evidence="1">
    <location>
        <begin position="58"/>
        <end position="249"/>
    </location>
</feature>
<dbReference type="PANTHER" id="PTHR30383:SF27">
    <property type="entry name" value="SPORE GERMINATION LIPASE LIPC"/>
    <property type="match status" value="1"/>
</dbReference>
<evidence type="ECO:0000313" key="2">
    <source>
        <dbReference type="EMBL" id="MBM6619359.1"/>
    </source>
</evidence>
<dbReference type="InterPro" id="IPR013830">
    <property type="entry name" value="SGNH_hydro"/>
</dbReference>
<reference evidence="2 3" key="1">
    <citation type="submission" date="2021-02" db="EMBL/GenBank/DDBJ databases">
        <title>Bacillus sp. RD4P76, an endophyte from a halophyte.</title>
        <authorList>
            <person name="Sun J.-Q."/>
        </authorList>
    </citation>
    <scope>NUCLEOTIDE SEQUENCE [LARGE SCALE GENOMIC DNA]</scope>
    <source>
        <strain evidence="2 3">RD4P76</strain>
    </source>
</reference>
<dbReference type="InterPro" id="IPR036514">
    <property type="entry name" value="SGNH_hydro_sf"/>
</dbReference>
<dbReference type="RefSeq" id="WP_204204816.1">
    <property type="nucleotide sequence ID" value="NZ_JAFELM010000043.1"/>
</dbReference>
<dbReference type="Gene3D" id="3.40.50.1110">
    <property type="entry name" value="SGNH hydrolase"/>
    <property type="match status" value="1"/>
</dbReference>
<organism evidence="2 3">
    <name type="scientific">Bacillus suaedaesalsae</name>
    <dbReference type="NCBI Taxonomy" id="2810349"/>
    <lineage>
        <taxon>Bacteria</taxon>
        <taxon>Bacillati</taxon>
        <taxon>Bacillota</taxon>
        <taxon>Bacilli</taxon>
        <taxon>Bacillales</taxon>
        <taxon>Bacillaceae</taxon>
        <taxon>Bacillus</taxon>
    </lineage>
</organism>
<protein>
    <submittedName>
        <fullName evidence="2">GDSL family lipase</fullName>
    </submittedName>
</protein>
<evidence type="ECO:0000259" key="1">
    <source>
        <dbReference type="Pfam" id="PF13472"/>
    </source>
</evidence>
<dbReference type="Pfam" id="PF13472">
    <property type="entry name" value="Lipase_GDSL_2"/>
    <property type="match status" value="1"/>
</dbReference>
<dbReference type="PANTHER" id="PTHR30383">
    <property type="entry name" value="THIOESTERASE 1/PROTEASE 1/LYSOPHOSPHOLIPASE L1"/>
    <property type="match status" value="1"/>
</dbReference>
<dbReference type="EMBL" id="JAFELM010000043">
    <property type="protein sequence ID" value="MBM6619359.1"/>
    <property type="molecule type" value="Genomic_DNA"/>
</dbReference>
<dbReference type="SUPFAM" id="SSF52266">
    <property type="entry name" value="SGNH hydrolase"/>
    <property type="match status" value="1"/>
</dbReference>
<sequence length="275" mass="31682">MFRLVLLLLVAVTTLIVYDSTHTNHVMNDHPLIEKERYSQLKTIQSSFFPKDIRIVTLGDSLTSGYGDQSGNGGYVPVLKSMLSDQRSIENVDVKNYGIGGIYSTQLIDVLNKSYVQESIKNADYVIITIGGNDVIKAAQEHFLQLTTEAFEEENKEFTRKVNIMIHKIKFYNPNAKIFFVGIYNPFASLFSSYVPEIDQIIATWNEGTEQELSKYGNTYFIPLFDIFRGKEKEFLYDDFIHPNERGYKNIAFRVLTYLDHYDESTTYVVGEYEE</sequence>
<name>A0ABS2DLI8_9BACI</name>
<evidence type="ECO:0000313" key="3">
    <source>
        <dbReference type="Proteomes" id="UP001518925"/>
    </source>
</evidence>
<gene>
    <name evidence="2" type="ORF">JR050_16990</name>
</gene>
<dbReference type="InterPro" id="IPR051532">
    <property type="entry name" value="Ester_Hydrolysis_Enzymes"/>
</dbReference>
<accession>A0ABS2DLI8</accession>
<keyword evidence="3" id="KW-1185">Reference proteome</keyword>